<gene>
    <name evidence="1" type="ORF">HWQ67_04475</name>
</gene>
<keyword evidence="2" id="KW-1185">Reference proteome</keyword>
<comment type="caution">
    <text evidence="1">The sequence shown here is derived from an EMBL/GenBank/DDBJ whole genome shotgun (WGS) entry which is preliminary data.</text>
</comment>
<proteinExistence type="predicted"/>
<dbReference type="EMBL" id="JABXWD010000050">
    <property type="protein sequence ID" value="MBV6340831.1"/>
    <property type="molecule type" value="Genomic_DNA"/>
</dbReference>
<dbReference type="RefSeq" id="WP_218251449.1">
    <property type="nucleotide sequence ID" value="NZ_JABXWD010000050.1"/>
</dbReference>
<evidence type="ECO:0000313" key="1">
    <source>
        <dbReference type="EMBL" id="MBV6340831.1"/>
    </source>
</evidence>
<evidence type="ECO:0000313" key="2">
    <source>
        <dbReference type="Proteomes" id="UP001196980"/>
    </source>
</evidence>
<organism evidence="1 2">
    <name type="scientific">Candidatus Magnetobacterium casense</name>
    <dbReference type="NCBI Taxonomy" id="1455061"/>
    <lineage>
        <taxon>Bacteria</taxon>
        <taxon>Pseudomonadati</taxon>
        <taxon>Nitrospirota</taxon>
        <taxon>Thermodesulfovibrionia</taxon>
        <taxon>Thermodesulfovibrionales</taxon>
        <taxon>Candidatus Magnetobacteriaceae</taxon>
        <taxon>Candidatus Magnetobacterium</taxon>
    </lineage>
</organism>
<dbReference type="Proteomes" id="UP001196980">
    <property type="component" value="Unassembled WGS sequence"/>
</dbReference>
<reference evidence="1 2" key="1">
    <citation type="journal article" date="2020" name="J Geophys Res Biogeosci">
        <title>Magnetotaxis as an Adaptation to Enable Bacterial Shuttling of Microbial Sulfur and Sulfur Cycling Across Aquatic Oxic#Anoxic Interfaces.</title>
        <authorList>
            <person name="Li J."/>
            <person name="Liu P."/>
            <person name="Wang J."/>
            <person name="Roberts A.P."/>
            <person name="Pan Y."/>
        </authorList>
    </citation>
    <scope>NUCLEOTIDE SEQUENCE [LARGE SCALE GENOMIC DNA]</scope>
    <source>
        <strain evidence="1 2">MYR-1_YQ</strain>
    </source>
</reference>
<name>A0ABS6RW25_9BACT</name>
<accession>A0ABS6RW25</accession>
<protein>
    <submittedName>
        <fullName evidence="1">Type II toxin-antitoxin system prevent-host-death family antitoxin</fullName>
    </submittedName>
</protein>
<sequence length="64" mass="7206">MKVYTSMQAKVELDGLLEYISSSRQPVQINGQNSACVLISEDDWQAIQQTLYLFSPPVLDKSID</sequence>